<dbReference type="NCBIfam" id="NF010120">
    <property type="entry name" value="PRK13596.1"/>
    <property type="match status" value="1"/>
</dbReference>
<evidence type="ECO:0000256" key="3">
    <source>
        <dbReference type="ARBA" id="ARBA00022485"/>
    </source>
</evidence>
<dbReference type="PROSITE" id="PS00645">
    <property type="entry name" value="COMPLEX1_51K_2"/>
    <property type="match status" value="1"/>
</dbReference>
<dbReference type="Pfam" id="PF01257">
    <property type="entry name" value="2Fe-2S_thioredx"/>
    <property type="match status" value="1"/>
</dbReference>
<dbReference type="GO" id="GO:0016491">
    <property type="term" value="F:oxidoreductase activity"/>
    <property type="evidence" value="ECO:0007669"/>
    <property type="project" value="InterPro"/>
</dbReference>
<evidence type="ECO:0000256" key="5">
    <source>
        <dbReference type="ARBA" id="ARBA00022723"/>
    </source>
</evidence>
<dbReference type="InterPro" id="IPR037207">
    <property type="entry name" value="Nuop51_4Fe4S-bd_sf"/>
</dbReference>
<feature type="domain" description="NADH-ubiquinone oxidoreductase 51kDa subunit iron-sulphur binding" evidence="9">
    <location>
        <begin position="517"/>
        <end position="562"/>
    </location>
</feature>
<name>A0A3N1UK79_9BACT</name>
<keyword evidence="5" id="KW-0479">Metal-binding</keyword>
<dbReference type="Pfam" id="PF10589">
    <property type="entry name" value="NADH_4Fe-4S"/>
    <property type="match status" value="1"/>
</dbReference>
<dbReference type="SUPFAM" id="SSF142984">
    <property type="entry name" value="Nqo1 middle domain-like"/>
    <property type="match status" value="1"/>
</dbReference>
<dbReference type="GO" id="GO:0008137">
    <property type="term" value="F:NADH dehydrogenase (ubiquinone) activity"/>
    <property type="evidence" value="ECO:0007669"/>
    <property type="project" value="InterPro"/>
</dbReference>
<keyword evidence="3" id="KW-0004">4Fe-4S</keyword>
<evidence type="ECO:0000313" key="10">
    <source>
        <dbReference type="EMBL" id="ROQ90188.1"/>
    </source>
</evidence>
<dbReference type="Pfam" id="PF01512">
    <property type="entry name" value="Complex1_51K"/>
    <property type="match status" value="1"/>
</dbReference>
<dbReference type="OrthoDB" id="9805533at2"/>
<keyword evidence="6" id="KW-0408">Iron</keyword>
<keyword evidence="11" id="KW-1185">Reference proteome</keyword>
<dbReference type="GO" id="GO:0046872">
    <property type="term" value="F:metal ion binding"/>
    <property type="evidence" value="ECO:0007669"/>
    <property type="project" value="UniProtKB-KW"/>
</dbReference>
<evidence type="ECO:0000256" key="1">
    <source>
        <dbReference type="ARBA" id="ARBA00007523"/>
    </source>
</evidence>
<dbReference type="Gene3D" id="1.20.1440.230">
    <property type="entry name" value="NADH-ubiquinone oxidoreductase 51kDa subunit, iron-sulphur binding domain"/>
    <property type="match status" value="1"/>
</dbReference>
<proteinExistence type="inferred from homology"/>
<dbReference type="InterPro" id="IPR037225">
    <property type="entry name" value="Nuo51_FMN-bd_sf"/>
</dbReference>
<dbReference type="InterPro" id="IPR019554">
    <property type="entry name" value="Soluble_ligand-bd"/>
</dbReference>
<dbReference type="InterPro" id="IPR041921">
    <property type="entry name" value="NuoE_N"/>
</dbReference>
<protein>
    <submittedName>
        <fullName evidence="10">NADH-quinone oxidoreductase subunit F</fullName>
    </submittedName>
</protein>
<dbReference type="AlphaFoldDB" id="A0A3N1UK79"/>
<dbReference type="InterPro" id="IPR019575">
    <property type="entry name" value="Nuop51_4Fe4S-bd"/>
</dbReference>
<comment type="caution">
    <text evidence="10">The sequence shown here is derived from an EMBL/GenBank/DDBJ whole genome shotgun (WGS) entry which is preliminary data.</text>
</comment>
<dbReference type="GO" id="GO:0010181">
    <property type="term" value="F:FMN binding"/>
    <property type="evidence" value="ECO:0007669"/>
    <property type="project" value="InterPro"/>
</dbReference>
<dbReference type="EMBL" id="RJVA01000015">
    <property type="protein sequence ID" value="ROQ90188.1"/>
    <property type="molecule type" value="Genomic_DNA"/>
</dbReference>
<dbReference type="CDD" id="cd03064">
    <property type="entry name" value="TRX_Fd_NuoE"/>
    <property type="match status" value="1"/>
</dbReference>
<evidence type="ECO:0000256" key="2">
    <source>
        <dbReference type="ARBA" id="ARBA00010643"/>
    </source>
</evidence>
<dbReference type="SUPFAM" id="SSF142019">
    <property type="entry name" value="Nqo1 FMN-binding domain-like"/>
    <property type="match status" value="1"/>
</dbReference>
<sequence length="615" mass="67712">MRRPAVFQNPSKDLSPSEVARIQEIIDRYRGTKGALLPLLSEVQVACGHWLPANVLAWIADEVDVHLSYLYGMATFYTMFSLEPRGQFIVRVCESPACHILGTQTVLEALREELDIDVGQTTPDGLFTLELSSCLGVCEVAPAMQINEVVFGNLTRQKIHEVIERYRRGDVVDYRKLPGSGGRVRTDWEIHRRAILLHGVGDIDPESLDDYLAIGGYEALRKAVLGMSPEQVVEEVKQSGLRGRGGAGFPTGMKWSFTLPLKAPEKYVICNADEGEPGTFKDRYIMEGNPHRLLEGLIIAGYAIGACKGFIYVRGEYALSMHRLRRAVEQARERGFLGQRILGSTFSFDVEIRSGAGAYVCGEETALIESIEGLRGNPRVKPPFPGVRGLWAMPTVVNNVETLANVPAIIKNGASWYRSFGTEDSPGVKLYQICGHVNAPQIVEAPLGLTLRELIEVYGGGMKDGIPFKMCQTGGASFGFFTAEHLDTVMDYASMQKKGGALGSGTMLVMNEKTCVVDVVRNIMHFFQHESCGFCTPCRRGTRVLYETLCRIAQGEGRESDLSLMVDLAQTMSATANCALAMSPIFFVRTTIERLKDEYLAHIVDKKCPLGVCSA</sequence>
<evidence type="ECO:0000256" key="7">
    <source>
        <dbReference type="ARBA" id="ARBA00023014"/>
    </source>
</evidence>
<dbReference type="InterPro" id="IPR001949">
    <property type="entry name" value="NADH-UbQ_OxRdtase_51kDa_CS"/>
</dbReference>
<evidence type="ECO:0000256" key="8">
    <source>
        <dbReference type="ARBA" id="ARBA00034078"/>
    </source>
</evidence>
<dbReference type="Gene3D" id="1.10.10.1590">
    <property type="entry name" value="NADH-quinone oxidoreductase subunit E"/>
    <property type="match status" value="1"/>
</dbReference>
<dbReference type="SUPFAM" id="SSF140490">
    <property type="entry name" value="Nqo1C-terminal domain-like"/>
    <property type="match status" value="1"/>
</dbReference>
<dbReference type="SMART" id="SM00928">
    <property type="entry name" value="NADH_4Fe-4S"/>
    <property type="match status" value="1"/>
</dbReference>
<dbReference type="Gene3D" id="3.10.20.600">
    <property type="match status" value="1"/>
</dbReference>
<evidence type="ECO:0000259" key="9">
    <source>
        <dbReference type="SMART" id="SM00928"/>
    </source>
</evidence>
<dbReference type="Pfam" id="PF10531">
    <property type="entry name" value="SLBB"/>
    <property type="match status" value="1"/>
</dbReference>
<dbReference type="PROSITE" id="PS00644">
    <property type="entry name" value="COMPLEX1_51K_1"/>
    <property type="match status" value="1"/>
</dbReference>
<accession>A0A3N1UK79</accession>
<dbReference type="InterPro" id="IPR002023">
    <property type="entry name" value="NuoE-like"/>
</dbReference>
<reference evidence="10 11" key="1">
    <citation type="submission" date="2018-11" db="EMBL/GenBank/DDBJ databases">
        <title>Genomic Encyclopedia of Type Strains, Phase IV (KMG-IV): sequencing the most valuable type-strain genomes for metagenomic binning, comparative biology and taxonomic classification.</title>
        <authorList>
            <person name="Goeker M."/>
        </authorList>
    </citation>
    <scope>NUCLEOTIDE SEQUENCE [LARGE SCALE GENOMIC DNA]</scope>
    <source>
        <strain evidence="10 11">DSM 22027</strain>
    </source>
</reference>
<dbReference type="PANTHER" id="PTHR43578">
    <property type="entry name" value="NADH-QUINONE OXIDOREDUCTASE SUBUNIT F"/>
    <property type="match status" value="1"/>
</dbReference>
<evidence type="ECO:0000256" key="4">
    <source>
        <dbReference type="ARBA" id="ARBA00022714"/>
    </source>
</evidence>
<gene>
    <name evidence="10" type="ORF">EDC27_2802</name>
</gene>
<organism evidence="10 11">
    <name type="scientific">Desulfosoma caldarium</name>
    <dbReference type="NCBI Taxonomy" id="610254"/>
    <lineage>
        <taxon>Bacteria</taxon>
        <taxon>Pseudomonadati</taxon>
        <taxon>Thermodesulfobacteriota</taxon>
        <taxon>Syntrophobacteria</taxon>
        <taxon>Syntrophobacterales</taxon>
        <taxon>Syntrophobacteraceae</taxon>
        <taxon>Desulfosoma</taxon>
    </lineage>
</organism>
<dbReference type="Gene3D" id="3.40.30.10">
    <property type="entry name" value="Glutaredoxin"/>
    <property type="match status" value="1"/>
</dbReference>
<comment type="cofactor">
    <cofactor evidence="8">
        <name>[2Fe-2S] cluster</name>
        <dbReference type="ChEBI" id="CHEBI:190135"/>
    </cofactor>
</comment>
<evidence type="ECO:0000313" key="11">
    <source>
        <dbReference type="Proteomes" id="UP000276223"/>
    </source>
</evidence>
<comment type="similarity">
    <text evidence="1">Belongs to the complex I 51 kDa subunit family.</text>
</comment>
<dbReference type="Gene3D" id="6.10.250.1450">
    <property type="match status" value="1"/>
</dbReference>
<dbReference type="InterPro" id="IPR042128">
    <property type="entry name" value="NuoE_dom"/>
</dbReference>
<dbReference type="FunFam" id="3.40.50.11540:FF:000001">
    <property type="entry name" value="NADH dehydrogenase [ubiquinone] flavoprotein 1, mitochondrial"/>
    <property type="match status" value="1"/>
</dbReference>
<dbReference type="PANTHER" id="PTHR43578:SF3">
    <property type="entry name" value="NADH-QUINONE OXIDOREDUCTASE SUBUNIT F"/>
    <property type="match status" value="1"/>
</dbReference>
<dbReference type="PROSITE" id="PS01099">
    <property type="entry name" value="COMPLEX1_24K"/>
    <property type="match status" value="1"/>
</dbReference>
<comment type="similarity">
    <text evidence="2">Belongs to the complex I 24 kDa subunit family.</text>
</comment>
<dbReference type="Gene3D" id="3.40.50.11540">
    <property type="entry name" value="NADH-ubiquinone oxidoreductase 51kDa subunit"/>
    <property type="match status" value="1"/>
</dbReference>
<dbReference type="GO" id="GO:0051539">
    <property type="term" value="F:4 iron, 4 sulfur cluster binding"/>
    <property type="evidence" value="ECO:0007669"/>
    <property type="project" value="UniProtKB-KW"/>
</dbReference>
<dbReference type="GO" id="GO:0051537">
    <property type="term" value="F:2 iron, 2 sulfur cluster binding"/>
    <property type="evidence" value="ECO:0007669"/>
    <property type="project" value="UniProtKB-KW"/>
</dbReference>
<evidence type="ECO:0000256" key="6">
    <source>
        <dbReference type="ARBA" id="ARBA00023004"/>
    </source>
</evidence>
<dbReference type="Proteomes" id="UP000276223">
    <property type="component" value="Unassembled WGS sequence"/>
</dbReference>
<keyword evidence="7" id="KW-0411">Iron-sulfur</keyword>
<dbReference type="InterPro" id="IPR036249">
    <property type="entry name" value="Thioredoxin-like_sf"/>
</dbReference>
<dbReference type="SUPFAM" id="SSF52833">
    <property type="entry name" value="Thioredoxin-like"/>
    <property type="match status" value="1"/>
</dbReference>
<keyword evidence="4" id="KW-0001">2Fe-2S</keyword>
<dbReference type="RefSeq" id="WP_123291337.1">
    <property type="nucleotide sequence ID" value="NZ_RJVA01000015.1"/>
</dbReference>
<dbReference type="InterPro" id="IPR011538">
    <property type="entry name" value="Nuo51_FMN-bd"/>
</dbReference>